<dbReference type="Gene3D" id="1.10.10.10">
    <property type="entry name" value="Winged helix-like DNA-binding domain superfamily/Winged helix DNA-binding domain"/>
    <property type="match status" value="1"/>
</dbReference>
<dbReference type="InterPro" id="IPR036390">
    <property type="entry name" value="WH_DNA-bd_sf"/>
</dbReference>
<dbReference type="SMART" id="SM00345">
    <property type="entry name" value="HTH_GNTR"/>
    <property type="match status" value="1"/>
</dbReference>
<evidence type="ECO:0000256" key="3">
    <source>
        <dbReference type="ARBA" id="ARBA00023163"/>
    </source>
</evidence>
<dbReference type="Proteomes" id="UP000629287">
    <property type="component" value="Unassembled WGS sequence"/>
</dbReference>
<feature type="domain" description="HTH gntR-type" evidence="4">
    <location>
        <begin position="10"/>
        <end position="77"/>
    </location>
</feature>
<dbReference type="Pfam" id="PF00392">
    <property type="entry name" value="GntR"/>
    <property type="match status" value="1"/>
</dbReference>
<accession>A0A8I0P0Q9</accession>
<dbReference type="GeneID" id="86826001"/>
<dbReference type="InterPro" id="IPR036388">
    <property type="entry name" value="WH-like_DNA-bd_sf"/>
</dbReference>
<gene>
    <name evidence="5" type="ORF">H4687_001401</name>
</gene>
<dbReference type="PROSITE" id="PS50949">
    <property type="entry name" value="HTH_GNTR"/>
    <property type="match status" value="1"/>
</dbReference>
<dbReference type="InterPro" id="IPR008920">
    <property type="entry name" value="TF_FadR/GntR_C"/>
</dbReference>
<dbReference type="GO" id="GO:0003700">
    <property type="term" value="F:DNA-binding transcription factor activity"/>
    <property type="evidence" value="ECO:0007669"/>
    <property type="project" value="InterPro"/>
</dbReference>
<dbReference type="SUPFAM" id="SSF48008">
    <property type="entry name" value="GntR ligand-binding domain-like"/>
    <property type="match status" value="1"/>
</dbReference>
<keyword evidence="2 5" id="KW-0238">DNA-binding</keyword>
<dbReference type="OrthoDB" id="9816161at2"/>
<evidence type="ECO:0000259" key="4">
    <source>
        <dbReference type="PROSITE" id="PS50949"/>
    </source>
</evidence>
<keyword evidence="3" id="KW-0804">Transcription</keyword>
<proteinExistence type="predicted"/>
<dbReference type="RefSeq" id="WP_046912900.1">
    <property type="nucleotide sequence ID" value="NZ_JADBGF010000001.1"/>
</dbReference>
<sequence>MSTSVTPPSTPAAIDVTGAIRDAVLRGEYVPRQRLVEADLCEQFGVRRAGVRAAFQQLAAEGLVEIQRNRGARVREITFAEAVQITEARMVLEGLIAARAAERISPAGAETLRGIGAEMAKAVADGELAAYSDLNARLHRCVRDIAGHETADRLIEQLRAQVVRHRFMLSRVPGRARASLPQHQRIIEAIVAGDPAEAEAAMRAHIASVVEALRALETSRTAEG</sequence>
<keyword evidence="1" id="KW-0805">Transcription regulation</keyword>
<name>A0A8I0P0Q9_9ACTN</name>
<protein>
    <submittedName>
        <fullName evidence="5">DNA-binding GntR family transcriptional regulator</fullName>
    </submittedName>
</protein>
<dbReference type="GO" id="GO:0003677">
    <property type="term" value="F:DNA binding"/>
    <property type="evidence" value="ECO:0007669"/>
    <property type="project" value="UniProtKB-KW"/>
</dbReference>
<dbReference type="Gene3D" id="1.20.120.530">
    <property type="entry name" value="GntR ligand-binding domain-like"/>
    <property type="match status" value="1"/>
</dbReference>
<evidence type="ECO:0000256" key="2">
    <source>
        <dbReference type="ARBA" id="ARBA00023125"/>
    </source>
</evidence>
<dbReference type="SMART" id="SM00895">
    <property type="entry name" value="FCD"/>
    <property type="match status" value="1"/>
</dbReference>
<dbReference type="CDD" id="cd07377">
    <property type="entry name" value="WHTH_GntR"/>
    <property type="match status" value="1"/>
</dbReference>
<keyword evidence="6" id="KW-1185">Reference proteome</keyword>
<evidence type="ECO:0000256" key="1">
    <source>
        <dbReference type="ARBA" id="ARBA00023015"/>
    </source>
</evidence>
<dbReference type="SUPFAM" id="SSF46785">
    <property type="entry name" value="Winged helix' DNA-binding domain"/>
    <property type="match status" value="1"/>
</dbReference>
<dbReference type="InterPro" id="IPR000524">
    <property type="entry name" value="Tscrpt_reg_HTH_GntR"/>
</dbReference>
<organism evidence="5 6">
    <name type="scientific">Streptomyces stelliscabiei</name>
    <dbReference type="NCBI Taxonomy" id="146820"/>
    <lineage>
        <taxon>Bacteria</taxon>
        <taxon>Bacillati</taxon>
        <taxon>Actinomycetota</taxon>
        <taxon>Actinomycetes</taxon>
        <taxon>Kitasatosporales</taxon>
        <taxon>Streptomycetaceae</taxon>
        <taxon>Streptomyces</taxon>
    </lineage>
</organism>
<reference evidence="5 6" key="1">
    <citation type="submission" date="2020-10" db="EMBL/GenBank/DDBJ databases">
        <title>Sequencing the genomes of 1000 actinobacteria strains.</title>
        <authorList>
            <person name="Klenk H.-P."/>
        </authorList>
    </citation>
    <scope>NUCLEOTIDE SEQUENCE [LARGE SCALE GENOMIC DNA]</scope>
    <source>
        <strain evidence="5 6">DSM 41803</strain>
    </source>
</reference>
<dbReference type="AlphaFoldDB" id="A0A8I0P0Q9"/>
<dbReference type="PANTHER" id="PTHR43537:SF5">
    <property type="entry name" value="UXU OPERON TRANSCRIPTIONAL REGULATOR"/>
    <property type="match status" value="1"/>
</dbReference>
<dbReference type="PANTHER" id="PTHR43537">
    <property type="entry name" value="TRANSCRIPTIONAL REGULATOR, GNTR FAMILY"/>
    <property type="match status" value="1"/>
</dbReference>
<dbReference type="EMBL" id="JADBGF010000001">
    <property type="protein sequence ID" value="MBE1595272.1"/>
    <property type="molecule type" value="Genomic_DNA"/>
</dbReference>
<dbReference type="InterPro" id="IPR011711">
    <property type="entry name" value="GntR_C"/>
</dbReference>
<comment type="caution">
    <text evidence="5">The sequence shown here is derived from an EMBL/GenBank/DDBJ whole genome shotgun (WGS) entry which is preliminary data.</text>
</comment>
<dbReference type="Pfam" id="PF07729">
    <property type="entry name" value="FCD"/>
    <property type="match status" value="1"/>
</dbReference>
<evidence type="ECO:0000313" key="5">
    <source>
        <dbReference type="EMBL" id="MBE1595272.1"/>
    </source>
</evidence>
<evidence type="ECO:0000313" key="6">
    <source>
        <dbReference type="Proteomes" id="UP000629287"/>
    </source>
</evidence>